<proteinExistence type="inferred from homology"/>
<evidence type="ECO:0000256" key="1">
    <source>
        <dbReference type="ARBA" id="ARBA00006351"/>
    </source>
</evidence>
<dbReference type="InterPro" id="IPR050748">
    <property type="entry name" value="Glycosyltrans_8_dom-fam"/>
</dbReference>
<accession>A0ABR3J1Q0</accession>
<evidence type="ECO:0000256" key="3">
    <source>
        <dbReference type="ARBA" id="ARBA00022679"/>
    </source>
</evidence>
<comment type="caution">
    <text evidence="5">The sequence shown here is derived from an EMBL/GenBank/DDBJ whole genome shotgun (WGS) entry which is preliminary data.</text>
</comment>
<dbReference type="SUPFAM" id="SSF53448">
    <property type="entry name" value="Nucleotide-diphospho-sugar transferases"/>
    <property type="match status" value="1"/>
</dbReference>
<organism evidence="5 6">
    <name type="scientific">Hohenbuehelia grisea</name>
    <dbReference type="NCBI Taxonomy" id="104357"/>
    <lineage>
        <taxon>Eukaryota</taxon>
        <taxon>Fungi</taxon>
        <taxon>Dikarya</taxon>
        <taxon>Basidiomycota</taxon>
        <taxon>Agaricomycotina</taxon>
        <taxon>Agaricomycetes</taxon>
        <taxon>Agaricomycetidae</taxon>
        <taxon>Agaricales</taxon>
        <taxon>Pleurotineae</taxon>
        <taxon>Pleurotaceae</taxon>
        <taxon>Hohenbuehelia</taxon>
    </lineage>
</organism>
<comment type="similarity">
    <text evidence="1">Belongs to the glycosyltransferase 8 family.</text>
</comment>
<evidence type="ECO:0000256" key="4">
    <source>
        <dbReference type="ARBA" id="ARBA00022723"/>
    </source>
</evidence>
<evidence type="ECO:0000313" key="6">
    <source>
        <dbReference type="Proteomes" id="UP001556367"/>
    </source>
</evidence>
<dbReference type="InterPro" id="IPR002495">
    <property type="entry name" value="Glyco_trans_8"/>
</dbReference>
<dbReference type="Pfam" id="PF01501">
    <property type="entry name" value="Glyco_transf_8"/>
    <property type="match status" value="1"/>
</dbReference>
<evidence type="ECO:0000256" key="2">
    <source>
        <dbReference type="ARBA" id="ARBA00022676"/>
    </source>
</evidence>
<dbReference type="Gene3D" id="3.90.550.10">
    <property type="entry name" value="Spore Coat Polysaccharide Biosynthesis Protein SpsA, Chain A"/>
    <property type="match status" value="1"/>
</dbReference>
<gene>
    <name evidence="5" type="ORF">HGRIS_009170</name>
</gene>
<reference evidence="6" key="1">
    <citation type="submission" date="2024-06" db="EMBL/GenBank/DDBJ databases">
        <title>Multi-omics analyses provide insights into the biosynthesis of the anticancer antibiotic pleurotin in Hohenbuehelia grisea.</title>
        <authorList>
            <person name="Weaver J.A."/>
            <person name="Alberti F."/>
        </authorList>
    </citation>
    <scope>NUCLEOTIDE SEQUENCE [LARGE SCALE GENOMIC DNA]</scope>
    <source>
        <strain evidence="6">T-177</strain>
    </source>
</reference>
<dbReference type="EMBL" id="JASNQZ010000012">
    <property type="protein sequence ID" value="KAL0949075.1"/>
    <property type="molecule type" value="Genomic_DNA"/>
</dbReference>
<keyword evidence="4" id="KW-0479">Metal-binding</keyword>
<sequence>MSPSSSLYHFTATQDWFSGNISRWLSLLSLVHSPYPRALEIGSWEGRSAVFLIENLANMKDGGEMVCIDHFDLMQTADGRERHAKVVHNLSLTGGKYRILERFSVPGLMELLEEEMNEENKGFDWIYIDGSHRADDTLLDAELAWRLARNGAIIIFDDYRWDAEPEESIHHPKRGIDAFMAVHDGEYRRLSKSTEYQMILQKDCKMRIGFLGQGSIPAQSKSIVPGSSFEYGINIALVTDCTYALAAAVAIKTALVCTPGRVTVYVIDGGLTSEEKEKLRMSVNFDEEKTLVFVDLPGESLSRDLGPTWAKIDALVSLPVERAIYLDADVLVRCSLAELWSVDLGGKSIGATLDIGLPQGHSDIAGPYFNAGVLLVDLAKARAKLPALMGLSKEMKESKHRDQDALNVHFANDWYRLDQCWNAQGLGTYADIKREGIDVGTLGNPNIVHFTGPVHPSLAEVLNPWVQPYTAKPWGYAGAPGHPFNEEWWAALEQTAWKGLRSSEDFRQTCRAQKVKAIENARKELDKKLSEAF</sequence>
<keyword evidence="3" id="KW-0808">Transferase</keyword>
<dbReference type="PANTHER" id="PTHR13778">
    <property type="entry name" value="GLYCOSYLTRANSFERASE 8 DOMAIN-CONTAINING PROTEIN"/>
    <property type="match status" value="1"/>
</dbReference>
<keyword evidence="2" id="KW-0328">Glycosyltransferase</keyword>
<evidence type="ECO:0000313" key="5">
    <source>
        <dbReference type="EMBL" id="KAL0949075.1"/>
    </source>
</evidence>
<dbReference type="PANTHER" id="PTHR13778:SF47">
    <property type="entry name" value="LIPOPOLYSACCHARIDE 1,3-GALACTOSYLTRANSFERASE"/>
    <property type="match status" value="1"/>
</dbReference>
<dbReference type="Gene3D" id="3.40.50.150">
    <property type="entry name" value="Vaccinia Virus protein VP39"/>
    <property type="match status" value="1"/>
</dbReference>
<dbReference type="SUPFAM" id="SSF53335">
    <property type="entry name" value="S-adenosyl-L-methionine-dependent methyltransferases"/>
    <property type="match status" value="1"/>
</dbReference>
<dbReference type="Pfam" id="PF13578">
    <property type="entry name" value="Methyltransf_24"/>
    <property type="match status" value="1"/>
</dbReference>
<dbReference type="InterPro" id="IPR029063">
    <property type="entry name" value="SAM-dependent_MTases_sf"/>
</dbReference>
<dbReference type="InterPro" id="IPR029044">
    <property type="entry name" value="Nucleotide-diphossugar_trans"/>
</dbReference>
<protein>
    <recommendedName>
        <fullName evidence="7">Glycosyltransferase family 8 protein</fullName>
    </recommendedName>
</protein>
<keyword evidence="6" id="KW-1185">Reference proteome</keyword>
<dbReference type="Proteomes" id="UP001556367">
    <property type="component" value="Unassembled WGS sequence"/>
</dbReference>
<evidence type="ECO:0008006" key="7">
    <source>
        <dbReference type="Google" id="ProtNLM"/>
    </source>
</evidence>
<name>A0ABR3J1Q0_9AGAR</name>